<protein>
    <recommendedName>
        <fullName evidence="4">PhzF family phenazine biosynthesis protein</fullName>
    </recommendedName>
</protein>
<comment type="caution">
    <text evidence="2">The sequence shown here is derived from an EMBL/GenBank/DDBJ whole genome shotgun (WGS) entry which is preliminary data.</text>
</comment>
<dbReference type="NCBIfam" id="TIGR00654">
    <property type="entry name" value="PhzF_family"/>
    <property type="match status" value="1"/>
</dbReference>
<reference evidence="2 3" key="1">
    <citation type="journal article" date="2022" name="Int. J. Syst. Evol. Microbiol.">
        <title>Noviherbaspirillum aridicola sp. nov., isolated from an arid soil in Pakistan.</title>
        <authorList>
            <person name="Khan I.U."/>
            <person name="Saqib M."/>
            <person name="Amin A."/>
            <person name="Hussain F."/>
            <person name="Li L."/>
            <person name="Liu Y.H."/>
            <person name="Fang B.Z."/>
            <person name="Ahmed I."/>
            <person name="Li W.J."/>
        </authorList>
    </citation>
    <scope>NUCLEOTIDE SEQUENCE [LARGE SCALE GENOMIC DNA]</scope>
    <source>
        <strain evidence="2 3">NCCP-691</strain>
    </source>
</reference>
<dbReference type="PANTHER" id="PTHR13774:SF32">
    <property type="entry name" value="ANTISENSE-ENHANCING SEQUENCE 1"/>
    <property type="match status" value="1"/>
</dbReference>
<sequence>MQRRFRQVDVFTRVPFLGNPVAVILDGDGLSTEQMQQIARWTNLSETTFVCAPEDPRADYRLRIFCPGYEMRFAGHPTIGSAHAVLSSGYTPKQPGRIVQECGVGLVRLSLGEDVIRVALPPAKFIPVAPAVRDALEGAIGARFVEEPVIVDLGIAWLTGRVASGELLRSLTPDMDAVARAGRMADGAGINLFGEDGETIEVRSLIPHAGTPEDPVCGSGNGAVAYYLRKQRGPVDYQARQGRCMARDGRIEITHEGDTIWLGGAAMSCMEGTLTI</sequence>
<dbReference type="InterPro" id="IPR003719">
    <property type="entry name" value="Phenazine_PhzF-like"/>
</dbReference>
<gene>
    <name evidence="2" type="ORF">NCCP691_21050</name>
</gene>
<evidence type="ECO:0000313" key="2">
    <source>
        <dbReference type="EMBL" id="GIZ52091.1"/>
    </source>
</evidence>
<organism evidence="2 3">
    <name type="scientific">Noviherbaspirillum aridicola</name>
    <dbReference type="NCBI Taxonomy" id="2849687"/>
    <lineage>
        <taxon>Bacteria</taxon>
        <taxon>Pseudomonadati</taxon>
        <taxon>Pseudomonadota</taxon>
        <taxon>Betaproteobacteria</taxon>
        <taxon>Burkholderiales</taxon>
        <taxon>Oxalobacteraceae</taxon>
        <taxon>Noviherbaspirillum</taxon>
    </lineage>
</organism>
<dbReference type="PIRSF" id="PIRSF016184">
    <property type="entry name" value="PhzC_PhzF"/>
    <property type="match status" value="1"/>
</dbReference>
<evidence type="ECO:0008006" key="4">
    <source>
        <dbReference type="Google" id="ProtNLM"/>
    </source>
</evidence>
<dbReference type="PANTHER" id="PTHR13774">
    <property type="entry name" value="PHENAZINE BIOSYNTHESIS PROTEIN"/>
    <property type="match status" value="1"/>
</dbReference>
<name>A0ABQ4Q507_9BURK</name>
<proteinExistence type="inferred from homology"/>
<dbReference type="SUPFAM" id="SSF54506">
    <property type="entry name" value="Diaminopimelate epimerase-like"/>
    <property type="match status" value="1"/>
</dbReference>
<dbReference type="RefSeq" id="WP_220808254.1">
    <property type="nucleotide sequence ID" value="NZ_BPMK01000008.1"/>
</dbReference>
<keyword evidence="3" id="KW-1185">Reference proteome</keyword>
<dbReference type="Pfam" id="PF02567">
    <property type="entry name" value="PhzC-PhzF"/>
    <property type="match status" value="1"/>
</dbReference>
<dbReference type="Proteomes" id="UP000887222">
    <property type="component" value="Unassembled WGS sequence"/>
</dbReference>
<dbReference type="Gene3D" id="3.10.310.10">
    <property type="entry name" value="Diaminopimelate Epimerase, Chain A, domain 1"/>
    <property type="match status" value="2"/>
</dbReference>
<dbReference type="EMBL" id="BPMK01000008">
    <property type="protein sequence ID" value="GIZ52091.1"/>
    <property type="molecule type" value="Genomic_DNA"/>
</dbReference>
<comment type="similarity">
    <text evidence="1">Belongs to the PhzF family.</text>
</comment>
<evidence type="ECO:0000313" key="3">
    <source>
        <dbReference type="Proteomes" id="UP000887222"/>
    </source>
</evidence>
<accession>A0ABQ4Q507</accession>
<evidence type="ECO:0000256" key="1">
    <source>
        <dbReference type="ARBA" id="ARBA00008270"/>
    </source>
</evidence>